<comment type="similarity">
    <text evidence="1">Belongs to the bacterial ribosomal protein bL9 family.</text>
</comment>
<evidence type="ECO:0000256" key="1">
    <source>
        <dbReference type="ARBA" id="ARBA00010605"/>
    </source>
</evidence>
<dbReference type="GO" id="GO:0005840">
    <property type="term" value="C:ribosome"/>
    <property type="evidence" value="ECO:0007669"/>
    <property type="project" value="UniProtKB-KW"/>
</dbReference>
<dbReference type="PANTHER" id="PTHR21368">
    <property type="entry name" value="50S RIBOSOMAL PROTEIN L9"/>
    <property type="match status" value="1"/>
</dbReference>
<evidence type="ECO:0000313" key="8">
    <source>
        <dbReference type="EMBL" id="ASQ39877.1"/>
    </source>
</evidence>
<proteinExistence type="inferred from homology"/>
<dbReference type="InterPro" id="IPR036935">
    <property type="entry name" value="Ribosomal_bL9_N_sf"/>
</dbReference>
<evidence type="ECO:0000256" key="4">
    <source>
        <dbReference type="ARBA" id="ARBA00022980"/>
    </source>
</evidence>
<dbReference type="InterPro" id="IPR000244">
    <property type="entry name" value="Ribosomal_bL9"/>
</dbReference>
<keyword evidence="4 8" id="KW-0689">Ribosomal protein</keyword>
<keyword evidence="2" id="KW-0699">rRNA-binding</keyword>
<organism evidence="8">
    <name type="scientific">Glaucocystis sp. BBH</name>
    <dbReference type="NCBI Taxonomy" id="2023628"/>
    <lineage>
        <taxon>Eukaryota</taxon>
        <taxon>Glaucocystophyceae</taxon>
        <taxon>Glaucocystales</taxon>
        <taxon>Glaucocystaceae</taxon>
        <taxon>Glaucocystis</taxon>
    </lineage>
</organism>
<reference evidence="8" key="1">
    <citation type="submission" date="2017-05" db="EMBL/GenBank/DDBJ databases">
        <title>Plastid comparative genomics reveals ancient divergence between Glaucophyte genera.</title>
        <authorList>
            <person name="Figueroa-Martinez F.J."/>
            <person name="Jackson C."/>
            <person name="Reyes-Prieto A."/>
        </authorList>
    </citation>
    <scope>NUCLEOTIDE SEQUENCE</scope>
    <source>
        <strain evidence="8">BBH</strain>
    </source>
</reference>
<dbReference type="Gene3D" id="3.40.5.10">
    <property type="entry name" value="Ribosomal protein L9, N-terminal domain"/>
    <property type="match status" value="1"/>
</dbReference>
<dbReference type="EMBL" id="MF167424">
    <property type="protein sequence ID" value="ASQ39877.1"/>
    <property type="molecule type" value="Genomic_DNA"/>
</dbReference>
<dbReference type="Pfam" id="PF01281">
    <property type="entry name" value="Ribosomal_L9_N"/>
    <property type="match status" value="1"/>
</dbReference>
<dbReference type="InterPro" id="IPR020594">
    <property type="entry name" value="Ribosomal_bL9_bac/chp"/>
</dbReference>
<dbReference type="InterPro" id="IPR020069">
    <property type="entry name" value="Ribosomal_bL9_C"/>
</dbReference>
<accession>A0A3G1IV16</accession>
<dbReference type="NCBIfam" id="TIGR00158">
    <property type="entry name" value="L9"/>
    <property type="match status" value="1"/>
</dbReference>
<name>A0A3G1IV16_9EUKA</name>
<dbReference type="AlphaFoldDB" id="A0A3G1IV16"/>
<dbReference type="InterPro" id="IPR020070">
    <property type="entry name" value="Ribosomal_bL9_N"/>
</dbReference>
<dbReference type="Pfam" id="PF03948">
    <property type="entry name" value="Ribosomal_L9_C"/>
    <property type="match status" value="1"/>
</dbReference>
<evidence type="ECO:0000256" key="2">
    <source>
        <dbReference type="ARBA" id="ARBA00022730"/>
    </source>
</evidence>
<dbReference type="InterPro" id="IPR009027">
    <property type="entry name" value="Ribosomal_bL9/RNase_H1_N"/>
</dbReference>
<dbReference type="GO" id="GO:1990904">
    <property type="term" value="C:ribonucleoprotein complex"/>
    <property type="evidence" value="ECO:0007669"/>
    <property type="project" value="UniProtKB-KW"/>
</dbReference>
<dbReference type="GO" id="GO:0003735">
    <property type="term" value="F:structural constituent of ribosome"/>
    <property type="evidence" value="ECO:0007669"/>
    <property type="project" value="InterPro"/>
</dbReference>
<dbReference type="GO" id="GO:0006412">
    <property type="term" value="P:translation"/>
    <property type="evidence" value="ECO:0007669"/>
    <property type="project" value="InterPro"/>
</dbReference>
<dbReference type="HAMAP" id="MF_00503">
    <property type="entry name" value="Ribosomal_bL9"/>
    <property type="match status" value="1"/>
</dbReference>
<sequence length="151" mass="16915">MSKTIQILLQKDVAKVGSVGDLIDVKPGYAKNYLFPNSLAVRATPAIINQYKIKKAKLETQKIQDKQNAQILKTTLENMMPFTIRKKVGSNQTLFGRVTEPEVKQVLEKSLGQHCNYTTIEFPTINTIGLHEIQIKLHPEVSVLLTIQVTG</sequence>
<evidence type="ECO:0000256" key="6">
    <source>
        <dbReference type="ARBA" id="ARBA00035427"/>
    </source>
</evidence>
<gene>
    <name evidence="8" type="primary">rpl19</name>
</gene>
<dbReference type="GO" id="GO:0019843">
    <property type="term" value="F:rRNA binding"/>
    <property type="evidence" value="ECO:0007669"/>
    <property type="project" value="UniProtKB-KW"/>
</dbReference>
<keyword evidence="5" id="KW-0687">Ribonucleoprotein</keyword>
<feature type="domain" description="Ribosomal protein L9" evidence="7">
    <location>
        <begin position="17"/>
        <end position="44"/>
    </location>
</feature>
<evidence type="ECO:0000256" key="5">
    <source>
        <dbReference type="ARBA" id="ARBA00023274"/>
    </source>
</evidence>
<geneLocation type="plastid" evidence="8"/>
<evidence type="ECO:0000259" key="7">
    <source>
        <dbReference type="PROSITE" id="PS00651"/>
    </source>
</evidence>
<dbReference type="PROSITE" id="PS00651">
    <property type="entry name" value="RIBOSOMAL_L9"/>
    <property type="match status" value="1"/>
</dbReference>
<dbReference type="SUPFAM" id="SSF55653">
    <property type="entry name" value="Ribosomal protein L9 C-domain"/>
    <property type="match status" value="1"/>
</dbReference>
<protein>
    <recommendedName>
        <fullName evidence="6">50S ribosomal protein L9, chloroplastic</fullName>
    </recommendedName>
</protein>
<evidence type="ECO:0000256" key="3">
    <source>
        <dbReference type="ARBA" id="ARBA00022884"/>
    </source>
</evidence>
<dbReference type="InterPro" id="IPR036791">
    <property type="entry name" value="Ribosomal_bL9_C_sf"/>
</dbReference>
<keyword evidence="3" id="KW-0694">RNA-binding</keyword>
<dbReference type="SUPFAM" id="SSF55658">
    <property type="entry name" value="L9 N-domain-like"/>
    <property type="match status" value="1"/>
</dbReference>
<keyword evidence="8" id="KW-0934">Plastid</keyword>
<dbReference type="Gene3D" id="3.10.430.100">
    <property type="entry name" value="Ribosomal protein L9, C-terminal domain"/>
    <property type="match status" value="1"/>
</dbReference>